<dbReference type="Proteomes" id="UP001447516">
    <property type="component" value="Unassembled WGS sequence"/>
</dbReference>
<dbReference type="RefSeq" id="WP_346230638.1">
    <property type="nucleotide sequence ID" value="NZ_JBDJAW010000060.1"/>
</dbReference>
<reference evidence="3 4" key="1">
    <citation type="submission" date="2024-05" db="EMBL/GenBank/DDBJ databases">
        <title>Microbispora sp.ZYX-F-249.</title>
        <authorList>
            <person name="Xie H."/>
        </authorList>
    </citation>
    <scope>NUCLEOTIDE SEQUENCE [LARGE SCALE GENOMIC DNA]</scope>
    <source>
        <strain evidence="3 4">ZYX-F-249</strain>
    </source>
</reference>
<accession>A0ABV0B157</accession>
<keyword evidence="2" id="KW-1133">Transmembrane helix</keyword>
<evidence type="ECO:0000256" key="1">
    <source>
        <dbReference type="SAM" id="MobiDB-lite"/>
    </source>
</evidence>
<evidence type="ECO:0000313" key="3">
    <source>
        <dbReference type="EMBL" id="MEN3540792.1"/>
    </source>
</evidence>
<organism evidence="3 4">
    <name type="scientific">Microbispora maris</name>
    <dbReference type="NCBI Taxonomy" id="3144104"/>
    <lineage>
        <taxon>Bacteria</taxon>
        <taxon>Bacillati</taxon>
        <taxon>Actinomycetota</taxon>
        <taxon>Actinomycetes</taxon>
        <taxon>Streptosporangiales</taxon>
        <taxon>Streptosporangiaceae</taxon>
        <taxon>Microbispora</taxon>
    </lineage>
</organism>
<gene>
    <name evidence="3" type="ORF">AAH991_37160</name>
</gene>
<comment type="caution">
    <text evidence="3">The sequence shown here is derived from an EMBL/GenBank/DDBJ whole genome shotgun (WGS) entry which is preliminary data.</text>
</comment>
<evidence type="ECO:0000256" key="2">
    <source>
        <dbReference type="SAM" id="Phobius"/>
    </source>
</evidence>
<keyword evidence="2" id="KW-0472">Membrane</keyword>
<keyword evidence="2" id="KW-0812">Transmembrane</keyword>
<name>A0ABV0B157_9ACTN</name>
<dbReference type="EMBL" id="JBDJAW010000060">
    <property type="protein sequence ID" value="MEN3540792.1"/>
    <property type="molecule type" value="Genomic_DNA"/>
</dbReference>
<keyword evidence="4" id="KW-1185">Reference proteome</keyword>
<sequence>MFDDPSRAHSDWTVVGIAVGTVLMTILAGLLDNRRQAGGMILGAVWRVMPTVVAAREEGQVLLPGNWFALASVAAMTALALVLLAGKDKDHPRSAPSPIQNVSATVGGTAVAVQRRQKVVRSSHHLKEPPLGLTSGPWHSITERMRPKKTESLTHRRPGPAWMLMVLPYVVSYSAPTKSLSASRSQTMMSLRSALISTEPLPLMSRAFHDSTPAEAPDAPARSEAATSAARTTIRRPTISLIPFLD</sequence>
<feature type="region of interest" description="Disordered" evidence="1">
    <location>
        <begin position="209"/>
        <end position="231"/>
    </location>
</feature>
<feature type="transmembrane region" description="Helical" evidence="2">
    <location>
        <begin position="67"/>
        <end position="86"/>
    </location>
</feature>
<feature type="transmembrane region" description="Helical" evidence="2">
    <location>
        <begin position="12"/>
        <end position="31"/>
    </location>
</feature>
<feature type="compositionally biased region" description="Low complexity" evidence="1">
    <location>
        <begin position="219"/>
        <end position="231"/>
    </location>
</feature>
<evidence type="ECO:0000313" key="4">
    <source>
        <dbReference type="Proteomes" id="UP001447516"/>
    </source>
</evidence>
<proteinExistence type="predicted"/>
<protein>
    <submittedName>
        <fullName evidence="3">Uncharacterized protein</fullName>
    </submittedName>
</protein>